<accession>A0A2P2ME56</accession>
<name>A0A2P2ME56_RHIMU</name>
<protein>
    <submittedName>
        <fullName evidence="1">Ubiquitin-60S ribosomal protein L40-like</fullName>
    </submittedName>
</protein>
<organism evidence="1">
    <name type="scientific">Rhizophora mucronata</name>
    <name type="common">Asiatic mangrove</name>
    <dbReference type="NCBI Taxonomy" id="61149"/>
    <lineage>
        <taxon>Eukaryota</taxon>
        <taxon>Viridiplantae</taxon>
        <taxon>Streptophyta</taxon>
        <taxon>Embryophyta</taxon>
        <taxon>Tracheophyta</taxon>
        <taxon>Spermatophyta</taxon>
        <taxon>Magnoliopsida</taxon>
        <taxon>eudicotyledons</taxon>
        <taxon>Gunneridae</taxon>
        <taxon>Pentapetalae</taxon>
        <taxon>rosids</taxon>
        <taxon>fabids</taxon>
        <taxon>Malpighiales</taxon>
        <taxon>Rhizophoraceae</taxon>
        <taxon>Rhizophora</taxon>
    </lineage>
</organism>
<dbReference type="GO" id="GO:0005840">
    <property type="term" value="C:ribosome"/>
    <property type="evidence" value="ECO:0007669"/>
    <property type="project" value="UniProtKB-KW"/>
</dbReference>
<keyword evidence="1" id="KW-0687">Ribonucleoprotein</keyword>
<sequence>MQVVISSTFGWGITFGFPSSQGALQFRSSFPYFSLIIHSFGCCYFGDLDLQSMRVALVDNNIIFWPF</sequence>
<dbReference type="EMBL" id="GGEC01048037">
    <property type="protein sequence ID" value="MBX28521.1"/>
    <property type="molecule type" value="Transcribed_RNA"/>
</dbReference>
<evidence type="ECO:0000313" key="1">
    <source>
        <dbReference type="EMBL" id="MBX28518.1"/>
    </source>
</evidence>
<reference evidence="1" key="1">
    <citation type="submission" date="2018-02" db="EMBL/GenBank/DDBJ databases">
        <title>Rhizophora mucronata_Transcriptome.</title>
        <authorList>
            <person name="Meera S.P."/>
            <person name="Sreeshan A."/>
            <person name="Augustine A."/>
        </authorList>
    </citation>
    <scope>NUCLEOTIDE SEQUENCE</scope>
    <source>
        <tissue evidence="1">Leaf</tissue>
    </source>
</reference>
<dbReference type="EMBL" id="GGEC01048034">
    <property type="protein sequence ID" value="MBX28518.1"/>
    <property type="molecule type" value="Transcribed_RNA"/>
</dbReference>
<dbReference type="AlphaFoldDB" id="A0A2P2ME56"/>
<keyword evidence="1" id="KW-0689">Ribosomal protein</keyword>
<proteinExistence type="predicted"/>